<evidence type="ECO:0000313" key="2">
    <source>
        <dbReference type="Proteomes" id="UP000279860"/>
    </source>
</evidence>
<evidence type="ECO:0008006" key="3">
    <source>
        <dbReference type="Google" id="ProtNLM"/>
    </source>
</evidence>
<dbReference type="SUPFAM" id="SSF160631">
    <property type="entry name" value="SMI1/KNR4-like"/>
    <property type="match status" value="1"/>
</dbReference>
<name>A0A3P1YJ50_TANFO</name>
<accession>A0A3P1YJ50</accession>
<dbReference type="NCBIfam" id="NF038335">
    <property type="entry name" value="YPO0640_fam"/>
    <property type="match status" value="1"/>
</dbReference>
<comment type="caution">
    <text evidence="1">The sequence shown here is derived from an EMBL/GenBank/DDBJ whole genome shotgun (WGS) entry which is preliminary data.</text>
</comment>
<reference evidence="1 2" key="1">
    <citation type="submission" date="2018-11" db="EMBL/GenBank/DDBJ databases">
        <title>Genomes From Bacteria Associated with the Canine Oral Cavity: a Test Case for Automated Genome-Based Taxonomic Assignment.</title>
        <authorList>
            <person name="Coil D.A."/>
            <person name="Jospin G."/>
            <person name="Darling A.E."/>
            <person name="Wallis C."/>
            <person name="Davis I.J."/>
            <person name="Harris S."/>
            <person name="Eisen J.A."/>
            <person name="Holcombe L.J."/>
            <person name="O'Flynn C."/>
        </authorList>
    </citation>
    <scope>NUCLEOTIDE SEQUENCE [LARGE SCALE GENOMIC DNA]</scope>
    <source>
        <strain evidence="1 2">OH1426_COT-023</strain>
    </source>
</reference>
<protein>
    <recommendedName>
        <fullName evidence="3">SMI1/KNR4 family protein</fullName>
    </recommendedName>
</protein>
<dbReference type="InterPro" id="IPR037883">
    <property type="entry name" value="Knr4/Smi1-like_sf"/>
</dbReference>
<sequence length="160" mass="18464">MMDKLMKELELQNAKYGDKIQTPANKKQVEQLQNSILSLYGIELSQTYIDILLQTNGFDNNGVVLYATEDSLLQGYDDRHIDGFVKANRMWHSDPVFEGYLFYAETETFLCVQSMCDKTFSVRDRDNFSEIIFTTSNPTLFFELILQLALGKDVLDIYSI</sequence>
<gene>
    <name evidence="1" type="ORF">EII41_12600</name>
</gene>
<dbReference type="RefSeq" id="WP_124790872.1">
    <property type="nucleotide sequence ID" value="NZ_RQYN01000073.1"/>
</dbReference>
<dbReference type="EMBL" id="RQYN01000073">
    <property type="protein sequence ID" value="RRD70568.1"/>
    <property type="molecule type" value="Genomic_DNA"/>
</dbReference>
<proteinExistence type="predicted"/>
<organism evidence="1 2">
    <name type="scientific">Tannerella forsythia</name>
    <name type="common">Bacteroides forsythus</name>
    <dbReference type="NCBI Taxonomy" id="28112"/>
    <lineage>
        <taxon>Bacteria</taxon>
        <taxon>Pseudomonadati</taxon>
        <taxon>Bacteroidota</taxon>
        <taxon>Bacteroidia</taxon>
        <taxon>Bacteroidales</taxon>
        <taxon>Tannerellaceae</taxon>
        <taxon>Tannerella</taxon>
    </lineage>
</organism>
<dbReference type="AlphaFoldDB" id="A0A3P1YJ50"/>
<evidence type="ECO:0000313" key="1">
    <source>
        <dbReference type="EMBL" id="RRD70568.1"/>
    </source>
</evidence>
<dbReference type="Proteomes" id="UP000279860">
    <property type="component" value="Unassembled WGS sequence"/>
</dbReference>